<evidence type="ECO:0000313" key="4">
    <source>
        <dbReference type="Proteomes" id="UP000190776"/>
    </source>
</evidence>
<accession>A0A1S8BBN5</accession>
<dbReference type="AlphaFoldDB" id="A0A1S8BBN5"/>
<dbReference type="EMBL" id="MSZU01000087">
    <property type="protein sequence ID" value="OMP84753.1"/>
    <property type="molecule type" value="Genomic_DNA"/>
</dbReference>
<evidence type="ECO:0000256" key="1">
    <source>
        <dbReference type="SAM" id="MobiDB-lite"/>
    </source>
</evidence>
<keyword evidence="2" id="KW-0472">Membrane</keyword>
<gene>
    <name evidence="3" type="ORF">BK809_0001856</name>
</gene>
<feature type="compositionally biased region" description="Low complexity" evidence="1">
    <location>
        <begin position="12"/>
        <end position="21"/>
    </location>
</feature>
<feature type="region of interest" description="Disordered" evidence="1">
    <location>
        <begin position="1"/>
        <end position="100"/>
    </location>
</feature>
<dbReference type="Gene3D" id="3.10.129.10">
    <property type="entry name" value="Hotdog Thioesterase"/>
    <property type="match status" value="1"/>
</dbReference>
<dbReference type="PANTHER" id="PTHR47260:SF1">
    <property type="entry name" value="UPF0644 PROTEIN PB2B4.06"/>
    <property type="match status" value="1"/>
</dbReference>
<feature type="compositionally biased region" description="Low complexity" evidence="1">
    <location>
        <begin position="40"/>
        <end position="56"/>
    </location>
</feature>
<evidence type="ECO:0000256" key="2">
    <source>
        <dbReference type="SAM" id="Phobius"/>
    </source>
</evidence>
<name>A0A1S8BBN5_9PEZI</name>
<protein>
    <submittedName>
        <fullName evidence="3">Uncharacterized protein</fullName>
    </submittedName>
</protein>
<reference evidence="3 4" key="1">
    <citation type="submission" date="2017-01" db="EMBL/GenBank/DDBJ databases">
        <title>Draft genome sequence of Diplodia seriata F98.1, a fungal species involved in grapevine trunk diseases.</title>
        <authorList>
            <person name="Robert-Siegwald G."/>
            <person name="Vallet J."/>
            <person name="Abou-Mansour E."/>
            <person name="Xu J."/>
            <person name="Rey P."/>
            <person name="Bertsch C."/>
            <person name="Rego C."/>
            <person name="Larignon P."/>
            <person name="Fontaine F."/>
            <person name="Lebrun M.-H."/>
        </authorList>
    </citation>
    <scope>NUCLEOTIDE SEQUENCE [LARGE SCALE GENOMIC DNA]</scope>
    <source>
        <strain evidence="3 4">F98.1</strain>
    </source>
</reference>
<dbReference type="STRING" id="420778.A0A1S8BBN5"/>
<proteinExistence type="predicted"/>
<sequence length="330" mass="34541">MITIIRRAPNGASRALSSLARPSHRSQLHPSRLAAPLSVTRTPTTPLRFSSTSTTTPPLPPSTDAPSKPAPSSDSSPPSPQQQQQKNQPPPPPPPKKQPRSLRPLIYFTIFLGAGLVAGNIVRFAVAPPPLPDAGTEMDEALQGKLREELDRLPVVREFEDKATAESGGPIGGGDAVGAEWVEVEPWGVGMPASSSSPLSPSLLATAAEVLGGGRSRRDSGVVLLVEEERDGKLKGGGGWFGGWGASGKEQRPAVAVPQTTMMPDEKHMVAQTLAAMKGFGPARRWVNRATRESVTVFWVGGGLTGWPGVAHGGALATAFCEAFGGKVVL</sequence>
<dbReference type="InterPro" id="IPR052061">
    <property type="entry name" value="PTE-AB_protein"/>
</dbReference>
<feature type="compositionally biased region" description="Low complexity" evidence="1">
    <location>
        <begin position="64"/>
        <end position="87"/>
    </location>
</feature>
<comment type="caution">
    <text evidence="3">The sequence shown here is derived from an EMBL/GenBank/DDBJ whole genome shotgun (WGS) entry which is preliminary data.</text>
</comment>
<keyword evidence="2" id="KW-0812">Transmembrane</keyword>
<dbReference type="SUPFAM" id="SSF54637">
    <property type="entry name" value="Thioesterase/thiol ester dehydrase-isomerase"/>
    <property type="match status" value="1"/>
</dbReference>
<dbReference type="Proteomes" id="UP000190776">
    <property type="component" value="Unassembled WGS sequence"/>
</dbReference>
<evidence type="ECO:0000313" key="3">
    <source>
        <dbReference type="EMBL" id="OMP84753.1"/>
    </source>
</evidence>
<dbReference type="PANTHER" id="PTHR47260">
    <property type="entry name" value="UPF0644 PROTEIN PB2B4.06"/>
    <property type="match status" value="1"/>
</dbReference>
<dbReference type="OrthoDB" id="506431at2759"/>
<organism evidence="3 4">
    <name type="scientific">Diplodia seriata</name>
    <dbReference type="NCBI Taxonomy" id="420778"/>
    <lineage>
        <taxon>Eukaryota</taxon>
        <taxon>Fungi</taxon>
        <taxon>Dikarya</taxon>
        <taxon>Ascomycota</taxon>
        <taxon>Pezizomycotina</taxon>
        <taxon>Dothideomycetes</taxon>
        <taxon>Dothideomycetes incertae sedis</taxon>
        <taxon>Botryosphaeriales</taxon>
        <taxon>Botryosphaeriaceae</taxon>
        <taxon>Diplodia</taxon>
    </lineage>
</organism>
<feature type="transmembrane region" description="Helical" evidence="2">
    <location>
        <begin position="105"/>
        <end position="126"/>
    </location>
</feature>
<keyword evidence="2" id="KW-1133">Transmembrane helix</keyword>
<dbReference type="InterPro" id="IPR029069">
    <property type="entry name" value="HotDog_dom_sf"/>
</dbReference>